<evidence type="ECO:0000313" key="2">
    <source>
        <dbReference type="Proteomes" id="UP000215590"/>
    </source>
</evidence>
<gene>
    <name evidence="1" type="ORF">CEV31_1672</name>
</gene>
<protein>
    <submittedName>
        <fullName evidence="1">Uncharacterized protein</fullName>
    </submittedName>
</protein>
<sequence length="45" mass="5295">MDHIYAAFEIFTRRFSAFDKNTILNIKDCDPNIVEQRTTDVLFNA</sequence>
<dbReference type="Proteomes" id="UP000215590">
    <property type="component" value="Unassembled WGS sequence"/>
</dbReference>
<reference evidence="1 2" key="1">
    <citation type="submission" date="2017-07" db="EMBL/GenBank/DDBJ databases">
        <title>Phylogenetic study on the rhizospheric bacterium Ochrobactrum sp. A44.</title>
        <authorList>
            <person name="Krzyzanowska D.M."/>
            <person name="Ossowicki A."/>
            <person name="Rajewska M."/>
            <person name="Maciag T."/>
            <person name="Kaczynski Z."/>
            <person name="Czerwicka M."/>
            <person name="Jafra S."/>
        </authorList>
    </citation>
    <scope>NUCLEOTIDE SEQUENCE [LARGE SCALE GENOMIC DNA]</scope>
    <source>
        <strain evidence="1 2">DSM 7216</strain>
    </source>
</reference>
<keyword evidence="2" id="KW-1185">Reference proteome</keyword>
<evidence type="ECO:0000313" key="1">
    <source>
        <dbReference type="EMBL" id="OYR20246.1"/>
    </source>
</evidence>
<proteinExistence type="predicted"/>
<dbReference type="EMBL" id="NNRJ01000015">
    <property type="protein sequence ID" value="OYR20246.1"/>
    <property type="molecule type" value="Genomic_DNA"/>
</dbReference>
<name>A0A256FZP0_9HYPH</name>
<organism evidence="1 2">
    <name type="scientific">Brucella thiophenivorans</name>
    <dbReference type="NCBI Taxonomy" id="571255"/>
    <lineage>
        <taxon>Bacteria</taxon>
        <taxon>Pseudomonadati</taxon>
        <taxon>Pseudomonadota</taxon>
        <taxon>Alphaproteobacteria</taxon>
        <taxon>Hyphomicrobiales</taxon>
        <taxon>Brucellaceae</taxon>
        <taxon>Brucella/Ochrobactrum group</taxon>
        <taxon>Brucella</taxon>
    </lineage>
</organism>
<dbReference type="AlphaFoldDB" id="A0A256FZP0"/>
<comment type="caution">
    <text evidence="1">The sequence shown here is derived from an EMBL/GenBank/DDBJ whole genome shotgun (WGS) entry which is preliminary data.</text>
</comment>
<accession>A0A256FZP0</accession>